<feature type="region of interest" description="Disordered" evidence="1">
    <location>
        <begin position="1"/>
        <end position="22"/>
    </location>
</feature>
<evidence type="ECO:0000313" key="3">
    <source>
        <dbReference type="Proteomes" id="UP000274601"/>
    </source>
</evidence>
<accession>A0A495QSS3</accession>
<organism evidence="2 3">
    <name type="scientific">Actinomadura pelletieri DSM 43383</name>
    <dbReference type="NCBI Taxonomy" id="1120940"/>
    <lineage>
        <taxon>Bacteria</taxon>
        <taxon>Bacillati</taxon>
        <taxon>Actinomycetota</taxon>
        <taxon>Actinomycetes</taxon>
        <taxon>Streptosporangiales</taxon>
        <taxon>Thermomonosporaceae</taxon>
        <taxon>Actinomadura</taxon>
    </lineage>
</organism>
<gene>
    <name evidence="2" type="ORF">BZB76_1816</name>
</gene>
<sequence>MATAHCARLPEKRRKADPHSRNVNVALPTLGPTMRATLSARMTPFTRIAEPRAADAAERTRRWRERGTAAVPASRAGPLWFRPRYLGSSTGGVGVEGDVVGVVGVAVVGGALVGGGLPLSVGVSDGVMVGLQLDGGGR</sequence>
<evidence type="ECO:0000256" key="1">
    <source>
        <dbReference type="SAM" id="MobiDB-lite"/>
    </source>
</evidence>
<dbReference type="Proteomes" id="UP000274601">
    <property type="component" value="Unassembled WGS sequence"/>
</dbReference>
<proteinExistence type="predicted"/>
<keyword evidence="3" id="KW-1185">Reference proteome</keyword>
<dbReference type="AlphaFoldDB" id="A0A495QSS3"/>
<protein>
    <submittedName>
        <fullName evidence="2">Uncharacterized protein</fullName>
    </submittedName>
</protein>
<comment type="caution">
    <text evidence="2">The sequence shown here is derived from an EMBL/GenBank/DDBJ whole genome shotgun (WGS) entry which is preliminary data.</text>
</comment>
<evidence type="ECO:0000313" key="2">
    <source>
        <dbReference type="EMBL" id="RKS76461.1"/>
    </source>
</evidence>
<reference evidence="2 3" key="1">
    <citation type="submission" date="2018-10" db="EMBL/GenBank/DDBJ databases">
        <title>Genomic Encyclopedia of Archaeal and Bacterial Type Strains, Phase II (KMG-II): from individual species to whole genera.</title>
        <authorList>
            <person name="Goeker M."/>
        </authorList>
    </citation>
    <scope>NUCLEOTIDE SEQUENCE [LARGE SCALE GENOMIC DNA]</scope>
    <source>
        <strain evidence="2 3">DSM 43383</strain>
    </source>
</reference>
<dbReference type="EMBL" id="RBWU01000002">
    <property type="protein sequence ID" value="RKS76461.1"/>
    <property type="molecule type" value="Genomic_DNA"/>
</dbReference>
<name>A0A495QSS3_9ACTN</name>